<dbReference type="InterPro" id="IPR013783">
    <property type="entry name" value="Ig-like_fold"/>
</dbReference>
<dbReference type="EMBL" id="VZUE01000145">
    <property type="protein sequence ID" value="NXV48441.1"/>
    <property type="molecule type" value="Genomic_DNA"/>
</dbReference>
<dbReference type="AlphaFoldDB" id="A0A7L3U9G6"/>
<dbReference type="Gene3D" id="2.60.40.10">
    <property type="entry name" value="Immunoglobulins"/>
    <property type="match status" value="1"/>
</dbReference>
<feature type="compositionally biased region" description="Basic and acidic residues" evidence="1">
    <location>
        <begin position="539"/>
        <end position="550"/>
    </location>
</feature>
<organism evidence="2 3">
    <name type="scientific">Uria aalge</name>
    <name type="common">Common mure</name>
    <name type="synonym">Colymbus aalge</name>
    <dbReference type="NCBI Taxonomy" id="13746"/>
    <lineage>
        <taxon>Eukaryota</taxon>
        <taxon>Metazoa</taxon>
        <taxon>Chordata</taxon>
        <taxon>Craniata</taxon>
        <taxon>Vertebrata</taxon>
        <taxon>Euteleostomi</taxon>
        <taxon>Archelosauria</taxon>
        <taxon>Archosauria</taxon>
        <taxon>Dinosauria</taxon>
        <taxon>Saurischia</taxon>
        <taxon>Theropoda</taxon>
        <taxon>Coelurosauria</taxon>
        <taxon>Aves</taxon>
        <taxon>Neognathae</taxon>
        <taxon>Neoaves</taxon>
        <taxon>Charadriiformes</taxon>
        <taxon>Alcidae</taxon>
        <taxon>Uria</taxon>
    </lineage>
</organism>
<reference evidence="2 3" key="1">
    <citation type="submission" date="2019-09" db="EMBL/GenBank/DDBJ databases">
        <title>Bird 10,000 Genomes (B10K) Project - Family phase.</title>
        <authorList>
            <person name="Zhang G."/>
        </authorList>
    </citation>
    <scope>NUCLEOTIDE SEQUENCE [LARGE SCALE GENOMIC DNA]</scope>
    <source>
        <strain evidence="2">OUT-0019</strain>
        <tissue evidence="2">Blood</tissue>
    </source>
</reference>
<dbReference type="Pfam" id="PF14646">
    <property type="entry name" value="MYCBPAP"/>
    <property type="match status" value="1"/>
</dbReference>
<evidence type="ECO:0000256" key="1">
    <source>
        <dbReference type="SAM" id="MobiDB-lite"/>
    </source>
</evidence>
<dbReference type="InterPro" id="IPR032707">
    <property type="entry name" value="MYCBPAP"/>
</dbReference>
<feature type="region of interest" description="Disordered" evidence="1">
    <location>
        <begin position="696"/>
        <end position="772"/>
    </location>
</feature>
<evidence type="ECO:0000313" key="3">
    <source>
        <dbReference type="Proteomes" id="UP000535478"/>
    </source>
</evidence>
<accession>A0A7L3U9G6</accession>
<feature type="non-terminal residue" evidence="2">
    <location>
        <position position="821"/>
    </location>
</feature>
<feature type="compositionally biased region" description="Basic and acidic residues" evidence="1">
    <location>
        <begin position="733"/>
        <end position="750"/>
    </location>
</feature>
<keyword evidence="3" id="KW-1185">Reference proteome</keyword>
<dbReference type="Proteomes" id="UP000535478">
    <property type="component" value="Unassembled WGS sequence"/>
</dbReference>
<sequence length="821" mass="93284">VRKEYLVRKYRSKEAKKVTDLLVAYPAFPKAPREPLTFSGPELFGDGCEKILPHHILGSLKEFKEEALARGNTQLADLIEVSHQDVTAAALKEEHGGEKKVHQPPPAEHKALQNWHHHMTIRKKQEKYLGGEPEDELLMNASEDYRQIQEERDLIDRCLPALLPGKGYRRGSEFWRQPERIGDELTGLTMTLTQRECGYPEPVTHVGKPRSVQMETGLKPPKRIPFHLTWHKSLFLKERRQELKSVLEELDFYKPDLDGLEVIGKGQPFTSVSTEPFPPSTPSEESVTLDSLRDCPSVAPEGVVGPSLDFCGQPARWIDGTASLRDEIGIAARLTFETLVGEKAESSLMVSNDGTTAIWYDWMRLPQKIPSRETKGIRMPCFYFDIRSGVLLPGETRKFSFIFKSESAGIFSESWEFRTHPLLLGGALLQVTLWGIAVYEDIFADLREKLETDLAAREGAAIVEEYLKKHLVQPPRVRTPERSPSPVDTYITEEELFHWKNPEFHYQHQVVKWLHELWRRYMTVPSASEEKVPSGQKSTAEDTQHQERTSEALPAQSSAAEVPGMKSTLEEASSGWNLSLDDFKQVFTPVPSSAQRQRRSTPRTLCFLSRQAIKSIPKEEQREAALAQLNKAALELRRKRRPTQTDLLHQICLQLWRETIDGLVSRSMRLRSLLGLPEKNTVYVDVVPEETVEVKQAVKGGKEDRITTRKEERRPSGSKEKEGKKRTAKTAGRGKEERPSSRKLKDETKLKSSTSLLEVKEGAQPVEALTADGVEPPQEQVDPVLFRTYQEKLYVEVYGLLNSMVSKMVSLFEDLEKEDAL</sequence>
<feature type="non-terminal residue" evidence="2">
    <location>
        <position position="1"/>
    </location>
</feature>
<name>A0A7L3U9G6_URIAL</name>
<gene>
    <name evidence="2" type="primary">Mycbpap</name>
    <name evidence="2" type="ORF">URIAAL_R00518</name>
</gene>
<comment type="caution">
    <text evidence="2">The sequence shown here is derived from an EMBL/GenBank/DDBJ whole genome shotgun (WGS) entry which is preliminary data.</text>
</comment>
<feature type="compositionally biased region" description="Basic and acidic residues" evidence="1">
    <location>
        <begin position="700"/>
        <end position="725"/>
    </location>
</feature>
<proteinExistence type="predicted"/>
<feature type="region of interest" description="Disordered" evidence="1">
    <location>
        <begin position="528"/>
        <end position="568"/>
    </location>
</feature>
<dbReference type="PANTHER" id="PTHR48421:SF1">
    <property type="entry name" value="MYCBP-ASSOCIATED PROTEIN"/>
    <property type="match status" value="1"/>
</dbReference>
<protein>
    <submittedName>
        <fullName evidence="2">MYBPP protein</fullName>
    </submittedName>
</protein>
<evidence type="ECO:0000313" key="2">
    <source>
        <dbReference type="EMBL" id="NXV48441.1"/>
    </source>
</evidence>
<dbReference type="PANTHER" id="PTHR48421">
    <property type="entry name" value="MYCBP-ASSOCIATED PROTEIN"/>
    <property type="match status" value="1"/>
</dbReference>